<feature type="signal peptide" evidence="3">
    <location>
        <begin position="1"/>
        <end position="18"/>
    </location>
</feature>
<sequence length="485" mass="51172">MLSSRLLLLSSFFSLLQADETILGVYIFHRHGDRTSKSFAPTTLTDLGYCQVYGSGEFYRNRYIDANASSPIYGISSSVVKNSQLSVEAPVDTVLQNSAAGFLQGLYPPVGATLGTQLLANGTRVEAPLGGFQLIPVNAVASASSAANSENSAWLQGQSGCANAIISSNAYFYSQEYMNKLNSTMSFYQSILPVISGTFTNATDTFKNAYSIYDLIHVSTIHNSSASIPSDNLLTNETLFQLQTLADNHEFNLAFNSSEPIRAIAGSTLAAQIVQQLNSTIVGKSKSQVSLQFGAYASFLSFFGLAQLPQVSENFTGICDYASSMTFELVTNATVSNTSYPSNDQISIRFLFSNGTASENPLTAYPLFGQNETVIPWTTFVDEMDNFAIGDQATWCSQCGNSTGVCASTAASTSSGSSASSTSSPTSSSGGISKAVAGVIGAMVTLAVILGLEAIVMLIGGLRLVSKKRLSGGNVTPETVAPVKA</sequence>
<keyword evidence="2" id="KW-0812">Transmembrane</keyword>
<evidence type="ECO:0000256" key="3">
    <source>
        <dbReference type="SAM" id="SignalP"/>
    </source>
</evidence>
<dbReference type="AlphaFoldDB" id="A0A8H4W402"/>
<evidence type="ECO:0000313" key="5">
    <source>
        <dbReference type="Proteomes" id="UP000566819"/>
    </source>
</evidence>
<feature type="transmembrane region" description="Helical" evidence="2">
    <location>
        <begin position="435"/>
        <end position="459"/>
    </location>
</feature>
<keyword evidence="2" id="KW-0472">Membrane</keyword>
<evidence type="ECO:0008006" key="6">
    <source>
        <dbReference type="Google" id="ProtNLM"/>
    </source>
</evidence>
<organism evidence="4 5">
    <name type="scientific">Cudoniella acicularis</name>
    <dbReference type="NCBI Taxonomy" id="354080"/>
    <lineage>
        <taxon>Eukaryota</taxon>
        <taxon>Fungi</taxon>
        <taxon>Dikarya</taxon>
        <taxon>Ascomycota</taxon>
        <taxon>Pezizomycotina</taxon>
        <taxon>Leotiomycetes</taxon>
        <taxon>Helotiales</taxon>
        <taxon>Tricladiaceae</taxon>
        <taxon>Cudoniella</taxon>
    </lineage>
</organism>
<evidence type="ECO:0000313" key="4">
    <source>
        <dbReference type="EMBL" id="KAF4630134.1"/>
    </source>
</evidence>
<dbReference type="PANTHER" id="PTHR11567:SF142">
    <property type="entry name" value="PHOSPHOGLYCERATE MUTASE-LIKE PROTEIN"/>
    <property type="match status" value="1"/>
</dbReference>
<reference evidence="4 5" key="1">
    <citation type="submission" date="2020-03" db="EMBL/GenBank/DDBJ databases">
        <title>Draft Genome Sequence of Cudoniella acicularis.</title>
        <authorList>
            <person name="Buettner E."/>
            <person name="Kellner H."/>
        </authorList>
    </citation>
    <scope>NUCLEOTIDE SEQUENCE [LARGE SCALE GENOMIC DNA]</scope>
    <source>
        <strain evidence="4 5">DSM 108380</strain>
    </source>
</reference>
<dbReference type="InterPro" id="IPR000560">
    <property type="entry name" value="His_Pase_clade-2"/>
</dbReference>
<evidence type="ECO:0000256" key="1">
    <source>
        <dbReference type="ARBA" id="ARBA00005375"/>
    </source>
</evidence>
<name>A0A8H4W402_9HELO</name>
<comment type="caution">
    <text evidence="4">The sequence shown here is derived from an EMBL/GenBank/DDBJ whole genome shotgun (WGS) entry which is preliminary data.</text>
</comment>
<accession>A0A8H4W402</accession>
<keyword evidence="3" id="KW-0732">Signal</keyword>
<evidence type="ECO:0000256" key="2">
    <source>
        <dbReference type="SAM" id="Phobius"/>
    </source>
</evidence>
<keyword evidence="2" id="KW-1133">Transmembrane helix</keyword>
<proteinExistence type="inferred from homology"/>
<dbReference type="GO" id="GO:0016791">
    <property type="term" value="F:phosphatase activity"/>
    <property type="evidence" value="ECO:0007669"/>
    <property type="project" value="TreeGrafter"/>
</dbReference>
<dbReference type="Pfam" id="PF00328">
    <property type="entry name" value="His_Phos_2"/>
    <property type="match status" value="1"/>
</dbReference>
<dbReference type="OrthoDB" id="258392at2759"/>
<dbReference type="InterPro" id="IPR050645">
    <property type="entry name" value="Histidine_acid_phosphatase"/>
</dbReference>
<dbReference type="Proteomes" id="UP000566819">
    <property type="component" value="Unassembled WGS sequence"/>
</dbReference>
<keyword evidence="5" id="KW-1185">Reference proteome</keyword>
<dbReference type="SUPFAM" id="SSF53254">
    <property type="entry name" value="Phosphoglycerate mutase-like"/>
    <property type="match status" value="1"/>
</dbReference>
<dbReference type="Gene3D" id="3.40.50.1240">
    <property type="entry name" value="Phosphoglycerate mutase-like"/>
    <property type="match status" value="1"/>
</dbReference>
<dbReference type="PANTHER" id="PTHR11567">
    <property type="entry name" value="ACID PHOSPHATASE-RELATED"/>
    <property type="match status" value="1"/>
</dbReference>
<dbReference type="InterPro" id="IPR029033">
    <property type="entry name" value="His_PPase_superfam"/>
</dbReference>
<protein>
    <recommendedName>
        <fullName evidence="6">Histidine acid phosphatase</fullName>
    </recommendedName>
</protein>
<feature type="chain" id="PRO_5034849282" description="Histidine acid phosphatase" evidence="3">
    <location>
        <begin position="19"/>
        <end position="485"/>
    </location>
</feature>
<dbReference type="EMBL" id="JAAMPI010000585">
    <property type="protein sequence ID" value="KAF4630134.1"/>
    <property type="molecule type" value="Genomic_DNA"/>
</dbReference>
<comment type="similarity">
    <text evidence="1">Belongs to the histidine acid phosphatase family.</text>
</comment>
<gene>
    <name evidence="4" type="ORF">G7Y89_g8009</name>
</gene>